<accession>A0A8C3BWK7</accession>
<dbReference type="Gene3D" id="1.20.5.500">
    <property type="entry name" value="Single helix bin"/>
    <property type="match status" value="1"/>
</dbReference>
<dbReference type="PROSITE" id="PS51842">
    <property type="entry name" value="IF_ROD_2"/>
    <property type="match status" value="1"/>
</dbReference>
<organism evidence="18 19">
    <name type="scientific">Cairina moschata</name>
    <name type="common">Muscovy duck</name>
    <dbReference type="NCBI Taxonomy" id="8855"/>
    <lineage>
        <taxon>Eukaryota</taxon>
        <taxon>Metazoa</taxon>
        <taxon>Chordata</taxon>
        <taxon>Craniata</taxon>
        <taxon>Vertebrata</taxon>
        <taxon>Euteleostomi</taxon>
        <taxon>Archelosauria</taxon>
        <taxon>Archosauria</taxon>
        <taxon>Dinosauria</taxon>
        <taxon>Saurischia</taxon>
        <taxon>Theropoda</taxon>
        <taxon>Coelurosauria</taxon>
        <taxon>Aves</taxon>
        <taxon>Neognathae</taxon>
        <taxon>Galloanserae</taxon>
        <taxon>Anseriformes</taxon>
        <taxon>Anatidae</taxon>
        <taxon>Anatinae</taxon>
        <taxon>Cairina</taxon>
    </lineage>
</organism>
<keyword evidence="7 15" id="KW-0175">Coiled coil</keyword>
<keyword evidence="4" id="KW-0963">Cytoplasm</keyword>
<keyword evidence="5" id="KW-0416">Keratin</keyword>
<dbReference type="Ensembl" id="ENSCMMT00000011463.1">
    <property type="protein sequence ID" value="ENSCMMP00000010405.1"/>
    <property type="gene ID" value="ENSCMMG00000006587.1"/>
</dbReference>
<protein>
    <recommendedName>
        <fullName evidence="10">Keratin, type II cytoskeletal 8</fullName>
    </recommendedName>
    <alternativeName>
        <fullName evidence="12">Cytokeratin-8</fullName>
    </alternativeName>
    <alternativeName>
        <fullName evidence="11">Keratin-8</fullName>
    </alternativeName>
</protein>
<dbReference type="GO" id="GO:0005737">
    <property type="term" value="C:cytoplasm"/>
    <property type="evidence" value="ECO:0007669"/>
    <property type="project" value="UniProtKB-SubCell"/>
</dbReference>
<proteinExistence type="inferred from homology"/>
<dbReference type="FunFam" id="1.20.5.170:FF:000004">
    <property type="entry name" value="Keratin, type II cytoskeletal 5"/>
    <property type="match status" value="1"/>
</dbReference>
<evidence type="ECO:0000256" key="6">
    <source>
        <dbReference type="ARBA" id="ARBA00022754"/>
    </source>
</evidence>
<dbReference type="GO" id="GO:0005654">
    <property type="term" value="C:nucleoplasm"/>
    <property type="evidence" value="ECO:0007669"/>
    <property type="project" value="UniProtKB-SubCell"/>
</dbReference>
<keyword evidence="6 14" id="KW-0403">Intermediate filament</keyword>
<dbReference type="SMART" id="SM01391">
    <property type="entry name" value="Filament"/>
    <property type="match status" value="1"/>
</dbReference>
<dbReference type="SUPFAM" id="SSF64593">
    <property type="entry name" value="Intermediate filament protein, coiled coil region"/>
    <property type="match status" value="3"/>
</dbReference>
<reference evidence="18" key="1">
    <citation type="submission" date="2025-08" db="UniProtKB">
        <authorList>
            <consortium name="Ensembl"/>
        </authorList>
    </citation>
    <scope>IDENTIFICATION</scope>
</reference>
<comment type="subcellular location">
    <subcellularLocation>
        <location evidence="2">Cytoplasm</location>
    </subcellularLocation>
    <subcellularLocation>
        <location evidence="1">Nucleus matrix</location>
    </subcellularLocation>
    <subcellularLocation>
        <location evidence="3">Nucleus</location>
        <location evidence="3">Nucleoplasm</location>
    </subcellularLocation>
</comment>
<dbReference type="PRINTS" id="PR01276">
    <property type="entry name" value="TYPE2KERATIN"/>
</dbReference>
<keyword evidence="8" id="KW-0539">Nucleus</keyword>
<evidence type="ECO:0000256" key="1">
    <source>
        <dbReference type="ARBA" id="ARBA00004109"/>
    </source>
</evidence>
<dbReference type="InterPro" id="IPR018039">
    <property type="entry name" value="IF_conserved"/>
</dbReference>
<evidence type="ECO:0000256" key="4">
    <source>
        <dbReference type="ARBA" id="ARBA00022490"/>
    </source>
</evidence>
<feature type="domain" description="IF rod" evidence="17">
    <location>
        <begin position="92"/>
        <end position="560"/>
    </location>
</feature>
<dbReference type="PANTHER" id="PTHR45616:SF26">
    <property type="entry name" value="KERATIN, TYPE II CYTOSKELETAL 8"/>
    <property type="match status" value="1"/>
</dbReference>
<evidence type="ECO:0000256" key="9">
    <source>
        <dbReference type="ARBA" id="ARBA00037766"/>
    </source>
</evidence>
<evidence type="ECO:0000256" key="3">
    <source>
        <dbReference type="ARBA" id="ARBA00004642"/>
    </source>
</evidence>
<dbReference type="InterPro" id="IPR032444">
    <property type="entry name" value="Keratin_2_head"/>
</dbReference>
<evidence type="ECO:0000259" key="17">
    <source>
        <dbReference type="PROSITE" id="PS51842"/>
    </source>
</evidence>
<evidence type="ECO:0000256" key="13">
    <source>
        <dbReference type="ARBA" id="ARBA00061646"/>
    </source>
</evidence>
<evidence type="ECO:0000256" key="11">
    <source>
        <dbReference type="ARBA" id="ARBA00042886"/>
    </source>
</evidence>
<evidence type="ECO:0000256" key="10">
    <source>
        <dbReference type="ARBA" id="ARBA00039429"/>
    </source>
</evidence>
<feature type="coiled-coil region" evidence="15">
    <location>
        <begin position="89"/>
        <end position="116"/>
    </location>
</feature>
<dbReference type="InterPro" id="IPR003054">
    <property type="entry name" value="Keratin_II"/>
</dbReference>
<dbReference type="PROSITE" id="PS00226">
    <property type="entry name" value="IF_ROD_1"/>
    <property type="match status" value="1"/>
</dbReference>
<name>A0A8C3BWK7_CAIMO</name>
<evidence type="ECO:0000256" key="15">
    <source>
        <dbReference type="SAM" id="Coils"/>
    </source>
</evidence>
<evidence type="ECO:0000256" key="12">
    <source>
        <dbReference type="ARBA" id="ARBA00042964"/>
    </source>
</evidence>
<comment type="function">
    <text evidence="9">Together with KRT19, helps to link the contractile apparatus to dystrophin at the costameres of striated muscle.</text>
</comment>
<feature type="coiled-coil region" evidence="15">
    <location>
        <begin position="145"/>
        <end position="235"/>
    </location>
</feature>
<comment type="similarity">
    <text evidence="13 14">Belongs to the intermediate filament family.</text>
</comment>
<evidence type="ECO:0000256" key="14">
    <source>
        <dbReference type="RuleBase" id="RU000685"/>
    </source>
</evidence>
<evidence type="ECO:0000256" key="8">
    <source>
        <dbReference type="ARBA" id="ARBA00023242"/>
    </source>
</evidence>
<dbReference type="InterPro" id="IPR039008">
    <property type="entry name" value="IF_rod_dom"/>
</dbReference>
<dbReference type="Pfam" id="PF16208">
    <property type="entry name" value="Keratin_2_head"/>
    <property type="match status" value="1"/>
</dbReference>
<dbReference type="GO" id="GO:0045095">
    <property type="term" value="C:keratin filament"/>
    <property type="evidence" value="ECO:0007669"/>
    <property type="project" value="InterPro"/>
</dbReference>
<evidence type="ECO:0000256" key="5">
    <source>
        <dbReference type="ARBA" id="ARBA00022744"/>
    </source>
</evidence>
<evidence type="ECO:0000313" key="19">
    <source>
        <dbReference type="Proteomes" id="UP000694556"/>
    </source>
</evidence>
<feature type="region of interest" description="Disordered" evidence="16">
    <location>
        <begin position="327"/>
        <end position="355"/>
    </location>
</feature>
<evidence type="ECO:0000313" key="18">
    <source>
        <dbReference type="Ensembl" id="ENSCMMP00000010405.1"/>
    </source>
</evidence>
<evidence type="ECO:0000256" key="7">
    <source>
        <dbReference type="ARBA" id="ARBA00023054"/>
    </source>
</evidence>
<evidence type="ECO:0000256" key="16">
    <source>
        <dbReference type="SAM" id="MobiDB-lite"/>
    </source>
</evidence>
<dbReference type="Gene3D" id="1.20.5.170">
    <property type="match status" value="1"/>
</dbReference>
<dbReference type="PANTHER" id="PTHR45616">
    <property type="entry name" value="GATA-TYPE DOMAIN-CONTAINING PROTEIN"/>
    <property type="match status" value="1"/>
</dbReference>
<dbReference type="FunFam" id="1.20.5.500:FF:000001">
    <property type="entry name" value="Type II keratin 23"/>
    <property type="match status" value="1"/>
</dbReference>
<reference evidence="18" key="2">
    <citation type="submission" date="2025-09" db="UniProtKB">
        <authorList>
            <consortium name="Ensembl"/>
        </authorList>
    </citation>
    <scope>IDENTIFICATION</scope>
</reference>
<feature type="coiled-coil region" evidence="15">
    <location>
        <begin position="486"/>
        <end position="538"/>
    </location>
</feature>
<dbReference type="Proteomes" id="UP000694556">
    <property type="component" value="Unassembled WGS sequence"/>
</dbReference>
<dbReference type="GO" id="GO:0016363">
    <property type="term" value="C:nuclear matrix"/>
    <property type="evidence" value="ECO:0007669"/>
    <property type="project" value="UniProtKB-SubCell"/>
</dbReference>
<dbReference type="FunFam" id="1.20.5.1160:FF:000001">
    <property type="entry name" value="Keratin type II"/>
    <property type="match status" value="1"/>
</dbReference>
<sequence>MSVPVPRPPARSSSVRSFSSRSYTAGPAARMSAASAFGGLGGARYGAGGLYRGPAASCVSGGGIAAVSVNQSLLTPLNLEIDPSIQRVRKEEKEQIKTLNNKFASFIDKVRFLEQQNKMLETKWGLLQNQKPPRSNLSALFEAYVGTLRRQLDSLGQERLRLEAELGSMQGLVEEFKNKYEEEINHRTEKENEFVLLKKDVDEAYMNKVELESRLESLTDEINFLRQLYDEELRELQSQVSDTSVVLSMDNSRSLDLDGIIAEVKAQYEDIANRSRAEAESMYQIKYEELKTTAGKHGADLRSTRGEISELSRLVQRTQAEIEALKNQVGPPPPSSSSSSALCAPGPPPWPHGGAWPMEVLGGKGGEWGCKGESWGARGGSWGAKGGTGLKGGVWGCKVRHGGARGDADVQRGEVTGVQGGVAGGCKGRGWGERGGLQGARGGALGMLGCEGGGCVARGGGMPGCEVRVPPQTLVRGTPPPRALQRASLEAAIAEAEERGELALKDARGKLGELEAALQKAKADLARTLREYQELMNVKLALDIEIATYRKLLEGEECRMSGECQSSVSISVVGGSSSVGGGYGGSSGVYLGGGGGGGGMGFGAGSGRGSCNTGGAGFCYSLGGGGFGTGGGFGSGGAGFCSGGAGSNSVVVGSGSILKKNSSSMSGCRRV</sequence>
<evidence type="ECO:0000256" key="2">
    <source>
        <dbReference type="ARBA" id="ARBA00004496"/>
    </source>
</evidence>
<dbReference type="Pfam" id="PF00038">
    <property type="entry name" value="Filament"/>
    <property type="match status" value="2"/>
</dbReference>
<keyword evidence="19" id="KW-1185">Reference proteome</keyword>
<dbReference type="Gene3D" id="1.20.5.1160">
    <property type="entry name" value="Vasodilator-stimulated phosphoprotein"/>
    <property type="match status" value="1"/>
</dbReference>
<dbReference type="AlphaFoldDB" id="A0A8C3BWK7"/>